<dbReference type="InterPro" id="IPR041078">
    <property type="entry name" value="Plavaka"/>
</dbReference>
<comment type="caution">
    <text evidence="2">The sequence shown here is derived from an EMBL/GenBank/DDBJ whole genome shotgun (WGS) entry which is preliminary data.</text>
</comment>
<protein>
    <submittedName>
        <fullName evidence="2">Uncharacterized protein</fullName>
    </submittedName>
</protein>
<dbReference type="AlphaFoldDB" id="A0A699ZSV6"/>
<evidence type="ECO:0000313" key="3">
    <source>
        <dbReference type="Proteomes" id="UP000485058"/>
    </source>
</evidence>
<dbReference type="Proteomes" id="UP000485058">
    <property type="component" value="Unassembled WGS sequence"/>
</dbReference>
<feature type="non-terminal residue" evidence="2">
    <location>
        <position position="368"/>
    </location>
</feature>
<gene>
    <name evidence="2" type="ORF">HaLaN_22008</name>
</gene>
<reference evidence="2 3" key="1">
    <citation type="submission" date="2020-02" db="EMBL/GenBank/DDBJ databases">
        <title>Draft genome sequence of Haematococcus lacustris strain NIES-144.</title>
        <authorList>
            <person name="Morimoto D."/>
            <person name="Nakagawa S."/>
            <person name="Yoshida T."/>
            <person name="Sawayama S."/>
        </authorList>
    </citation>
    <scope>NUCLEOTIDE SEQUENCE [LARGE SCALE GENOMIC DNA]</scope>
    <source>
        <strain evidence="2 3">NIES-144</strain>
    </source>
</reference>
<name>A0A699ZSV6_HAELA</name>
<proteinExistence type="predicted"/>
<evidence type="ECO:0000256" key="1">
    <source>
        <dbReference type="SAM" id="SignalP"/>
    </source>
</evidence>
<dbReference type="EMBL" id="BLLF01002483">
    <property type="protein sequence ID" value="GFH24250.1"/>
    <property type="molecule type" value="Genomic_DNA"/>
</dbReference>
<sequence length="368" mass="40882">MCFFVLESLWAAGAGWADTDFMLAGQIPCLQGGVVELLRRWMAEDCGDSARCARILWHGESRISSCQLGNLVGGGVQQRGLHRQLCNAATRAMAGGEQVSLSYPSSYMVSASHLISRSFNIDMVDICYCRVFNGPHTGDVWLDYQDSLPPDGRVAAIQLYSDKTRLDNRGRQAHPITACLMNIGYTQRQKSLRCIGFLPIIDENDMPPDMPDLYFRPMKLALYAACYRALLQPLREWSYCGKVMADPWGRNCLVFPRFFSFVHDSPEAMDMLCVRGGSKRCAFPCTRCKVPGQELHNLDSTYEARTEAHHQAVFGRLADASLTATARSQLSQDESTQPVASGLWGWAGLHGGANRAFYPEGMHVFDLG</sequence>
<accession>A0A699ZSV6</accession>
<feature type="signal peptide" evidence="1">
    <location>
        <begin position="1"/>
        <end position="17"/>
    </location>
</feature>
<evidence type="ECO:0000313" key="2">
    <source>
        <dbReference type="EMBL" id="GFH24250.1"/>
    </source>
</evidence>
<feature type="chain" id="PRO_5025518435" evidence="1">
    <location>
        <begin position="18"/>
        <end position="368"/>
    </location>
</feature>
<keyword evidence="3" id="KW-1185">Reference proteome</keyword>
<dbReference type="Pfam" id="PF18759">
    <property type="entry name" value="Plavaka"/>
    <property type="match status" value="1"/>
</dbReference>
<organism evidence="2 3">
    <name type="scientific">Haematococcus lacustris</name>
    <name type="common">Green alga</name>
    <name type="synonym">Haematococcus pluvialis</name>
    <dbReference type="NCBI Taxonomy" id="44745"/>
    <lineage>
        <taxon>Eukaryota</taxon>
        <taxon>Viridiplantae</taxon>
        <taxon>Chlorophyta</taxon>
        <taxon>core chlorophytes</taxon>
        <taxon>Chlorophyceae</taxon>
        <taxon>CS clade</taxon>
        <taxon>Chlamydomonadales</taxon>
        <taxon>Haematococcaceae</taxon>
        <taxon>Haematococcus</taxon>
    </lineage>
</organism>
<keyword evidence="1" id="KW-0732">Signal</keyword>